<comment type="pathway">
    <text evidence="1">Cell wall biogenesis; peptidoglycan biosynthesis.</text>
</comment>
<sequence>MNLFATYTQFLLCVLVHTSAEIMPAPFTRVLYISTPLLSGKDVVILQNLLIRSYNVTTAVAATGLYDKQTAQAVGEYKKANLIISDPLVFDNVTAALVLKQLSYDGYKDDGGIPYGYKFKIFIPVHKNRTIETEGTLMDANGEVLYRFTIRAHGALDSSGKPINQFTHNGNTPTGLVECDLNTKEPNPVDFGPYSVVRAVRGLKGNVAIGKNANDTFLSNYRSGILIHTGEWKNWNPSMNMPNSNGCLHVHPDSMKKIDDILQNKLNVKANENPFGKQPYPYRCQGIMSIQQIDGYLQF</sequence>
<evidence type="ECO:0000256" key="4">
    <source>
        <dbReference type="ARBA" id="ARBA00022984"/>
    </source>
</evidence>
<protein>
    <submittedName>
        <fullName evidence="7">Partial</fullName>
    </submittedName>
</protein>
<dbReference type="GO" id="GO:0071555">
    <property type="term" value="P:cell wall organization"/>
    <property type="evidence" value="ECO:0007669"/>
    <property type="project" value="UniProtKB-KW"/>
</dbReference>
<dbReference type="Pfam" id="PF03734">
    <property type="entry name" value="YkuD"/>
    <property type="match status" value="1"/>
</dbReference>
<reference evidence="7" key="1">
    <citation type="submission" date="2020-04" db="EMBL/GenBank/DDBJ databases">
        <authorList>
            <person name="Alioto T."/>
            <person name="Alioto T."/>
            <person name="Gomez Garrido J."/>
        </authorList>
    </citation>
    <scope>NUCLEOTIDE SEQUENCE</scope>
    <source>
        <strain evidence="7">A484AB</strain>
    </source>
</reference>
<feature type="domain" description="L,D-TPase catalytic" evidence="6">
    <location>
        <begin position="141"/>
        <end position="261"/>
    </location>
</feature>
<evidence type="ECO:0000256" key="3">
    <source>
        <dbReference type="ARBA" id="ARBA00022960"/>
    </source>
</evidence>
<evidence type="ECO:0000313" key="8">
    <source>
        <dbReference type="Proteomes" id="UP001152795"/>
    </source>
</evidence>
<dbReference type="InterPro" id="IPR005490">
    <property type="entry name" value="LD_TPept_cat_dom"/>
</dbReference>
<keyword evidence="2" id="KW-0808">Transferase</keyword>
<dbReference type="AlphaFoldDB" id="A0A7D9IN29"/>
<keyword evidence="4" id="KW-0573">Peptidoglycan synthesis</keyword>
<evidence type="ECO:0000256" key="1">
    <source>
        <dbReference type="ARBA" id="ARBA00004752"/>
    </source>
</evidence>
<name>A0A7D9IN29_PARCT</name>
<evidence type="ECO:0000256" key="5">
    <source>
        <dbReference type="ARBA" id="ARBA00023316"/>
    </source>
</evidence>
<comment type="caution">
    <text evidence="7">The sequence shown here is derived from an EMBL/GenBank/DDBJ whole genome shotgun (WGS) entry which is preliminary data.</text>
</comment>
<dbReference type="EMBL" id="CACRXK020008364">
    <property type="protein sequence ID" value="CAB4014591.1"/>
    <property type="molecule type" value="Genomic_DNA"/>
</dbReference>
<dbReference type="Proteomes" id="UP001152795">
    <property type="component" value="Unassembled WGS sequence"/>
</dbReference>
<keyword evidence="3" id="KW-0133">Cell shape</keyword>
<evidence type="ECO:0000256" key="2">
    <source>
        <dbReference type="ARBA" id="ARBA00022679"/>
    </source>
</evidence>
<accession>A0A7D9IN29</accession>
<evidence type="ECO:0000313" key="7">
    <source>
        <dbReference type="EMBL" id="CAB4014591.1"/>
    </source>
</evidence>
<dbReference type="OrthoDB" id="14788at2759"/>
<dbReference type="Gene3D" id="2.40.440.10">
    <property type="entry name" value="L,D-transpeptidase catalytic domain-like"/>
    <property type="match status" value="1"/>
</dbReference>
<gene>
    <name evidence="7" type="ORF">PACLA_8A074902</name>
</gene>
<dbReference type="CDD" id="cd16913">
    <property type="entry name" value="YkuD_like"/>
    <property type="match status" value="1"/>
</dbReference>
<dbReference type="UniPathway" id="UPA00219"/>
<dbReference type="GO" id="GO:0016740">
    <property type="term" value="F:transferase activity"/>
    <property type="evidence" value="ECO:0007669"/>
    <property type="project" value="UniProtKB-KW"/>
</dbReference>
<proteinExistence type="predicted"/>
<organism evidence="7 8">
    <name type="scientific">Paramuricea clavata</name>
    <name type="common">Red gorgonian</name>
    <name type="synonym">Violescent sea-whip</name>
    <dbReference type="NCBI Taxonomy" id="317549"/>
    <lineage>
        <taxon>Eukaryota</taxon>
        <taxon>Metazoa</taxon>
        <taxon>Cnidaria</taxon>
        <taxon>Anthozoa</taxon>
        <taxon>Octocorallia</taxon>
        <taxon>Malacalcyonacea</taxon>
        <taxon>Plexauridae</taxon>
        <taxon>Paramuricea</taxon>
    </lineage>
</organism>
<keyword evidence="8" id="KW-1185">Reference proteome</keyword>
<dbReference type="InterPro" id="IPR038063">
    <property type="entry name" value="Transpep_catalytic_dom"/>
</dbReference>
<dbReference type="GO" id="GO:0008360">
    <property type="term" value="P:regulation of cell shape"/>
    <property type="evidence" value="ECO:0007669"/>
    <property type="project" value="UniProtKB-KW"/>
</dbReference>
<evidence type="ECO:0000259" key="6">
    <source>
        <dbReference type="Pfam" id="PF03734"/>
    </source>
</evidence>
<dbReference type="SUPFAM" id="SSF141523">
    <property type="entry name" value="L,D-transpeptidase catalytic domain-like"/>
    <property type="match status" value="1"/>
</dbReference>
<keyword evidence="5" id="KW-0961">Cell wall biogenesis/degradation</keyword>